<dbReference type="EMBL" id="ABCS01000072">
    <property type="protein sequence ID" value="EDM76121.1"/>
    <property type="molecule type" value="Genomic_DNA"/>
</dbReference>
<feature type="signal peptide" evidence="1">
    <location>
        <begin position="1"/>
        <end position="19"/>
    </location>
</feature>
<evidence type="ECO:0000256" key="1">
    <source>
        <dbReference type="SAM" id="SignalP"/>
    </source>
</evidence>
<dbReference type="PROSITE" id="PS51257">
    <property type="entry name" value="PROKAR_LIPOPROTEIN"/>
    <property type="match status" value="1"/>
</dbReference>
<name>A6GDD0_9BACT</name>
<comment type="caution">
    <text evidence="2">The sequence shown here is derived from an EMBL/GenBank/DDBJ whole genome shotgun (WGS) entry which is preliminary data.</text>
</comment>
<sequence length="278" mass="29850">MTSCKPTLPSVLALTAAFAALTLSSACDEGVDYCDPDYALSLAELDASLDALEDDEPQPAALDELGLQAPAPELSTEAVSYYTFETVAKVNYLDDYDVITIHNKSRGYLRCDGSTPAYSMAMSNTDDFLWQVHDDGSKLYFERIDATGPTGIFLKMKGEGANYEVYCGEITGSGNQAAWTTAAQSYYTAGTWVRPNTGLIRHLNTDLCVDVPTSGDGANGSTCSSVWTDLFTFAVWTNIAPDCVDDVCSCETDLDCAFAGSPNYVCINGDYCGLQVVL</sequence>
<dbReference type="RefSeq" id="WP_006974720.1">
    <property type="nucleotide sequence ID" value="NZ_ABCS01000072.1"/>
</dbReference>
<dbReference type="AlphaFoldDB" id="A6GDD0"/>
<keyword evidence="1" id="KW-0732">Signal</keyword>
<proteinExistence type="predicted"/>
<accession>A6GDD0</accession>
<feature type="chain" id="PRO_5002697777" description="Lipoprotein" evidence="1">
    <location>
        <begin position="20"/>
        <end position="278"/>
    </location>
</feature>
<dbReference type="STRING" id="391625.PPSIR1_31338"/>
<evidence type="ECO:0008006" key="4">
    <source>
        <dbReference type="Google" id="ProtNLM"/>
    </source>
</evidence>
<organism evidence="2 3">
    <name type="scientific">Plesiocystis pacifica SIR-1</name>
    <dbReference type="NCBI Taxonomy" id="391625"/>
    <lineage>
        <taxon>Bacteria</taxon>
        <taxon>Pseudomonadati</taxon>
        <taxon>Myxococcota</taxon>
        <taxon>Polyangia</taxon>
        <taxon>Nannocystales</taxon>
        <taxon>Nannocystaceae</taxon>
        <taxon>Plesiocystis</taxon>
    </lineage>
</organism>
<reference evidence="2 3" key="1">
    <citation type="submission" date="2007-06" db="EMBL/GenBank/DDBJ databases">
        <authorList>
            <person name="Shimkets L."/>
            <person name="Ferriera S."/>
            <person name="Johnson J."/>
            <person name="Kravitz S."/>
            <person name="Beeson K."/>
            <person name="Sutton G."/>
            <person name="Rogers Y.-H."/>
            <person name="Friedman R."/>
            <person name="Frazier M."/>
            <person name="Venter J.C."/>
        </authorList>
    </citation>
    <scope>NUCLEOTIDE SEQUENCE [LARGE SCALE GENOMIC DNA]</scope>
    <source>
        <strain evidence="2 3">SIR-1</strain>
    </source>
</reference>
<dbReference type="SUPFAM" id="SSF50370">
    <property type="entry name" value="Ricin B-like lectins"/>
    <property type="match status" value="1"/>
</dbReference>
<dbReference type="Proteomes" id="UP000005801">
    <property type="component" value="Unassembled WGS sequence"/>
</dbReference>
<dbReference type="InterPro" id="IPR035992">
    <property type="entry name" value="Ricin_B-like_lectins"/>
</dbReference>
<evidence type="ECO:0000313" key="2">
    <source>
        <dbReference type="EMBL" id="EDM76121.1"/>
    </source>
</evidence>
<keyword evidence="3" id="KW-1185">Reference proteome</keyword>
<protein>
    <recommendedName>
        <fullName evidence="4">Lipoprotein</fullName>
    </recommendedName>
</protein>
<gene>
    <name evidence="2" type="ORF">PPSIR1_31338</name>
</gene>
<evidence type="ECO:0000313" key="3">
    <source>
        <dbReference type="Proteomes" id="UP000005801"/>
    </source>
</evidence>